<dbReference type="SUPFAM" id="SSF51735">
    <property type="entry name" value="NAD(P)-binding Rossmann-fold domains"/>
    <property type="match status" value="1"/>
</dbReference>
<evidence type="ECO:0000313" key="2">
    <source>
        <dbReference type="Proteomes" id="UP001054837"/>
    </source>
</evidence>
<dbReference type="Gene3D" id="3.40.50.720">
    <property type="entry name" value="NAD(P)-binding Rossmann-like Domain"/>
    <property type="match status" value="1"/>
</dbReference>
<dbReference type="EMBL" id="BPLQ01011193">
    <property type="protein sequence ID" value="GIY56355.1"/>
    <property type="molecule type" value="Genomic_DNA"/>
</dbReference>
<accession>A0AAV4UFM6</accession>
<comment type="caution">
    <text evidence="1">The sequence shown here is derived from an EMBL/GenBank/DDBJ whole genome shotgun (WGS) entry which is preliminary data.</text>
</comment>
<gene>
    <name evidence="1" type="primary">Bdh1_1</name>
    <name evidence="1" type="ORF">CDAR_597751</name>
</gene>
<sequence>MKPNGVAVFITGCDTGIGNTLARYFSEMRCRVFAGCLNPDAAKTSLPDTVSIVKLDITDEDSVREAVNTVREMLSNENKAIWHY</sequence>
<dbReference type="InterPro" id="IPR036291">
    <property type="entry name" value="NAD(P)-bd_dom_sf"/>
</dbReference>
<dbReference type="Pfam" id="PF00106">
    <property type="entry name" value="adh_short"/>
    <property type="match status" value="1"/>
</dbReference>
<dbReference type="AlphaFoldDB" id="A0AAV4UFM6"/>
<proteinExistence type="predicted"/>
<dbReference type="InterPro" id="IPR002347">
    <property type="entry name" value="SDR_fam"/>
</dbReference>
<organism evidence="1 2">
    <name type="scientific">Caerostris darwini</name>
    <dbReference type="NCBI Taxonomy" id="1538125"/>
    <lineage>
        <taxon>Eukaryota</taxon>
        <taxon>Metazoa</taxon>
        <taxon>Ecdysozoa</taxon>
        <taxon>Arthropoda</taxon>
        <taxon>Chelicerata</taxon>
        <taxon>Arachnida</taxon>
        <taxon>Araneae</taxon>
        <taxon>Araneomorphae</taxon>
        <taxon>Entelegynae</taxon>
        <taxon>Araneoidea</taxon>
        <taxon>Araneidae</taxon>
        <taxon>Caerostris</taxon>
    </lineage>
</organism>
<name>A0AAV4UFM6_9ARAC</name>
<dbReference type="Proteomes" id="UP001054837">
    <property type="component" value="Unassembled WGS sequence"/>
</dbReference>
<dbReference type="PANTHER" id="PTHR43313">
    <property type="entry name" value="SHORT-CHAIN DEHYDROGENASE/REDUCTASE FAMILY 9C"/>
    <property type="match status" value="1"/>
</dbReference>
<keyword evidence="2" id="KW-1185">Reference proteome</keyword>
<dbReference type="GO" id="GO:0008202">
    <property type="term" value="P:steroid metabolic process"/>
    <property type="evidence" value="ECO:0007669"/>
    <property type="project" value="TreeGrafter"/>
</dbReference>
<protein>
    <submittedName>
        <fullName evidence="1">D-beta-hydroxybutyrate dehydrogenase, mitochondrial</fullName>
    </submittedName>
</protein>
<evidence type="ECO:0000313" key="1">
    <source>
        <dbReference type="EMBL" id="GIY56355.1"/>
    </source>
</evidence>
<dbReference type="PANTHER" id="PTHR43313:SF36">
    <property type="entry name" value="D-BETA-HYDROXYBUTYRATE DEHYDROGENASE, MITOCHONDRIAL"/>
    <property type="match status" value="1"/>
</dbReference>
<reference evidence="1 2" key="1">
    <citation type="submission" date="2021-06" db="EMBL/GenBank/DDBJ databases">
        <title>Caerostris darwini draft genome.</title>
        <authorList>
            <person name="Kono N."/>
            <person name="Arakawa K."/>
        </authorList>
    </citation>
    <scope>NUCLEOTIDE SEQUENCE [LARGE SCALE GENOMIC DNA]</scope>
</reference>
<dbReference type="GO" id="GO:0016491">
    <property type="term" value="F:oxidoreductase activity"/>
    <property type="evidence" value="ECO:0007669"/>
    <property type="project" value="TreeGrafter"/>
</dbReference>